<reference evidence="1 2" key="1">
    <citation type="submission" date="2023-02" db="EMBL/GenBank/DDBJ databases">
        <title>Genome sequence of Novosphingobium humi KACC 19094.</title>
        <authorList>
            <person name="Kim S."/>
            <person name="Heo J."/>
            <person name="Kwon S.-W."/>
        </authorList>
    </citation>
    <scope>NUCLEOTIDE SEQUENCE [LARGE SCALE GENOMIC DNA]</scope>
    <source>
        <strain evidence="1 2">KACC 19094</strain>
    </source>
</reference>
<gene>
    <name evidence="1" type="ORF">PQ457_08110</name>
</gene>
<evidence type="ECO:0000313" key="2">
    <source>
        <dbReference type="Proteomes" id="UP001218231"/>
    </source>
</evidence>
<accession>A0ABY7TRV5</accession>
<organism evidence="1 2">
    <name type="scientific">Novosphingobium humi</name>
    <dbReference type="NCBI Taxonomy" id="2282397"/>
    <lineage>
        <taxon>Bacteria</taxon>
        <taxon>Pseudomonadati</taxon>
        <taxon>Pseudomonadota</taxon>
        <taxon>Alphaproteobacteria</taxon>
        <taxon>Sphingomonadales</taxon>
        <taxon>Sphingomonadaceae</taxon>
        <taxon>Novosphingobium</taxon>
    </lineage>
</organism>
<proteinExistence type="predicted"/>
<sequence length="76" mass="7915">MMPADVFTAMGFPPKVRGALAKARPAITVIGDLIAKTPAELLRIPGLGPIALSEIEIILRTHKLALREKGGAGGQS</sequence>
<dbReference type="Proteomes" id="UP001218231">
    <property type="component" value="Chromosome"/>
</dbReference>
<evidence type="ECO:0008006" key="3">
    <source>
        <dbReference type="Google" id="ProtNLM"/>
    </source>
</evidence>
<keyword evidence="2" id="KW-1185">Reference proteome</keyword>
<protein>
    <recommendedName>
        <fullName evidence="3">Helix-hairpin-helix domain-containing protein</fullName>
    </recommendedName>
</protein>
<dbReference type="RefSeq" id="WP_273616396.1">
    <property type="nucleotide sequence ID" value="NZ_CP117417.1"/>
</dbReference>
<evidence type="ECO:0000313" key="1">
    <source>
        <dbReference type="EMBL" id="WCT75932.1"/>
    </source>
</evidence>
<dbReference type="SUPFAM" id="SSF47789">
    <property type="entry name" value="C-terminal domain of RNA polymerase alpha subunit"/>
    <property type="match status" value="1"/>
</dbReference>
<dbReference type="EMBL" id="CP117417">
    <property type="protein sequence ID" value="WCT75932.1"/>
    <property type="molecule type" value="Genomic_DNA"/>
</dbReference>
<name>A0ABY7TRV5_9SPHN</name>
<dbReference type="Gene3D" id="1.10.150.20">
    <property type="entry name" value="5' to 3' exonuclease, C-terminal subdomain"/>
    <property type="match status" value="1"/>
</dbReference>